<dbReference type="Gene3D" id="1.10.10.10">
    <property type="entry name" value="Winged helix-like DNA-binding domain superfamily/Winged helix DNA-binding domain"/>
    <property type="match status" value="1"/>
</dbReference>
<reference evidence="2 3" key="1">
    <citation type="submission" date="2024-08" db="EMBL/GenBank/DDBJ databases">
        <title>Tateyamaria sp. nov., isolated from marine algae.</title>
        <authorList>
            <person name="Choi B.J."/>
            <person name="Kim J.M."/>
            <person name="Lee J.K."/>
            <person name="Choi D.G."/>
            <person name="Bayburt H."/>
            <person name="Baek J.H."/>
            <person name="Han D.M."/>
            <person name="Jeon C.O."/>
        </authorList>
    </citation>
    <scope>NUCLEOTIDE SEQUENCE [LARGE SCALE GENOMIC DNA]</scope>
    <source>
        <strain evidence="2 3">KMU-156</strain>
    </source>
</reference>
<proteinExistence type="predicted"/>
<keyword evidence="3" id="KW-1185">Reference proteome</keyword>
<dbReference type="RefSeq" id="WP_407593401.1">
    <property type="nucleotide sequence ID" value="NZ_JBHDIY010000002.1"/>
</dbReference>
<evidence type="ECO:0000313" key="2">
    <source>
        <dbReference type="EMBL" id="MFL4471559.1"/>
    </source>
</evidence>
<dbReference type="SUPFAM" id="SSF46955">
    <property type="entry name" value="Putative DNA-binding domain"/>
    <property type="match status" value="1"/>
</dbReference>
<feature type="domain" description="Helix-turn-helix" evidence="1">
    <location>
        <begin position="1"/>
        <end position="51"/>
    </location>
</feature>
<comment type="caution">
    <text evidence="2">The sequence shown here is derived from an EMBL/GenBank/DDBJ whole genome shotgun (WGS) entry which is preliminary data.</text>
</comment>
<protein>
    <submittedName>
        <fullName evidence="2">Helix-turn-helix transcriptional regulator</fullName>
    </submittedName>
</protein>
<accession>A0ABW8UZX6</accession>
<organism evidence="2 3">
    <name type="scientific">Tateyamaria armeniaca</name>
    <dbReference type="NCBI Taxonomy" id="2518930"/>
    <lineage>
        <taxon>Bacteria</taxon>
        <taxon>Pseudomonadati</taxon>
        <taxon>Pseudomonadota</taxon>
        <taxon>Alphaproteobacteria</taxon>
        <taxon>Rhodobacterales</taxon>
        <taxon>Roseobacteraceae</taxon>
        <taxon>Tateyamaria</taxon>
    </lineage>
</organism>
<dbReference type="Pfam" id="PF12728">
    <property type="entry name" value="HTH_17"/>
    <property type="match status" value="1"/>
</dbReference>
<dbReference type="InterPro" id="IPR036388">
    <property type="entry name" value="WH-like_DNA-bd_sf"/>
</dbReference>
<evidence type="ECO:0000259" key="1">
    <source>
        <dbReference type="Pfam" id="PF12728"/>
    </source>
</evidence>
<dbReference type="EMBL" id="JBHDIY010000002">
    <property type="protein sequence ID" value="MFL4471559.1"/>
    <property type="molecule type" value="Genomic_DNA"/>
</dbReference>
<name>A0ABW8UZX6_9RHOB</name>
<dbReference type="InterPro" id="IPR009061">
    <property type="entry name" value="DNA-bd_dom_put_sf"/>
</dbReference>
<dbReference type="InterPro" id="IPR041657">
    <property type="entry name" value="HTH_17"/>
</dbReference>
<evidence type="ECO:0000313" key="3">
    <source>
        <dbReference type="Proteomes" id="UP001627408"/>
    </source>
</evidence>
<dbReference type="Proteomes" id="UP001627408">
    <property type="component" value="Unassembled WGS sequence"/>
</dbReference>
<sequence length="52" mass="6054">MTPKEAATLIGVTDETLFRWRKDGCGPPYSQPSRAIVRYVRDDLIAWMREQQ</sequence>
<gene>
    <name evidence="2" type="ORF">ACERZ8_17360</name>
</gene>